<gene>
    <name evidence="2" type="ORF">GQA70_22765</name>
</gene>
<keyword evidence="2" id="KW-0614">Plasmid</keyword>
<proteinExistence type="predicted"/>
<geneLocation type="plasmid" evidence="2 3">
    <name>p-SCP4</name>
</geneLocation>
<name>A0ABX7FFC7_9RHOB</name>
<evidence type="ECO:0000256" key="1">
    <source>
        <dbReference type="SAM" id="Phobius"/>
    </source>
</evidence>
<keyword evidence="1" id="KW-0472">Membrane</keyword>
<sequence length="56" mass="6089">MTHIKRWFIHLTEGVAAAMMAAIFVTFLLQILVRYAAGTDWFIALSGGGIDTASFG</sequence>
<evidence type="ECO:0000313" key="2">
    <source>
        <dbReference type="EMBL" id="QRF69169.1"/>
    </source>
</evidence>
<keyword evidence="3" id="KW-1185">Reference proteome</keyword>
<accession>A0ABX7FFC7</accession>
<evidence type="ECO:0000313" key="3">
    <source>
        <dbReference type="Proteomes" id="UP000596387"/>
    </source>
</evidence>
<keyword evidence="1" id="KW-1133">Transmembrane helix</keyword>
<evidence type="ECO:0008006" key="4">
    <source>
        <dbReference type="Google" id="ProtNLM"/>
    </source>
</evidence>
<dbReference type="EMBL" id="CP047170">
    <property type="protein sequence ID" value="QRF69169.1"/>
    <property type="molecule type" value="Genomic_DNA"/>
</dbReference>
<keyword evidence="1" id="KW-0812">Transmembrane</keyword>
<organism evidence="2 3">
    <name type="scientific">Ponticoccus alexandrii</name>
    <dbReference type="NCBI Taxonomy" id="1943633"/>
    <lineage>
        <taxon>Bacteria</taxon>
        <taxon>Pseudomonadati</taxon>
        <taxon>Pseudomonadota</taxon>
        <taxon>Alphaproteobacteria</taxon>
        <taxon>Rhodobacterales</taxon>
        <taxon>Roseobacteraceae</taxon>
        <taxon>Ponticoccus</taxon>
    </lineage>
</organism>
<reference evidence="2 3" key="1">
    <citation type="submission" date="2019-12" db="EMBL/GenBank/DDBJ databases">
        <title>Complete Genome Sequence of a Quorum-Sensing Bacterium,Rhodobacteraceae bacterium C31, Isolated from a marine microalgae symbiotic bacteria.</title>
        <authorList>
            <person name="Zhang Y."/>
        </authorList>
    </citation>
    <scope>NUCLEOTIDE SEQUENCE [LARGE SCALE GENOMIC DNA]</scope>
    <source>
        <strain evidence="2 3">C31</strain>
        <plasmid evidence="2 3">p-SCP4</plasmid>
    </source>
</reference>
<dbReference type="RefSeq" id="WP_023849284.1">
    <property type="nucleotide sequence ID" value="NZ_CP047170.1"/>
</dbReference>
<dbReference type="Proteomes" id="UP000596387">
    <property type="component" value="Plasmid p-SCP4"/>
</dbReference>
<feature type="transmembrane region" description="Helical" evidence="1">
    <location>
        <begin position="7"/>
        <end position="33"/>
    </location>
</feature>
<protein>
    <recommendedName>
        <fullName evidence="4">TRAP transporter small permease</fullName>
    </recommendedName>
</protein>